<dbReference type="InterPro" id="IPR050555">
    <property type="entry name" value="Bact_Solute-Bind_Prot2"/>
</dbReference>
<reference evidence="5 6" key="1">
    <citation type="submission" date="2023-03" db="EMBL/GenBank/DDBJ databases">
        <title>Draft genome sequence of Thalassotalea insulae KCTC 62186T.</title>
        <authorList>
            <person name="Sawabe T."/>
        </authorList>
    </citation>
    <scope>NUCLEOTIDE SEQUENCE [LARGE SCALE GENOMIC DNA]</scope>
    <source>
        <strain evidence="5 6">KCTC 62186</strain>
    </source>
</reference>
<evidence type="ECO:0000259" key="4">
    <source>
        <dbReference type="Pfam" id="PF13407"/>
    </source>
</evidence>
<keyword evidence="3" id="KW-0732">Signal</keyword>
<proteinExistence type="inferred from homology"/>
<dbReference type="Gene3D" id="3.40.50.2300">
    <property type="match status" value="2"/>
</dbReference>
<comment type="subcellular location">
    <subcellularLocation>
        <location evidence="1">Periplasm</location>
    </subcellularLocation>
</comment>
<dbReference type="EMBL" id="BSST01000001">
    <property type="protein sequence ID" value="GLX78263.1"/>
    <property type="molecule type" value="Genomic_DNA"/>
</dbReference>
<dbReference type="PANTHER" id="PTHR30036:SF7">
    <property type="entry name" value="ABC TRANSPORTER PERIPLASMIC-BINDING PROTEIN YPHF"/>
    <property type="match status" value="1"/>
</dbReference>
<evidence type="ECO:0000256" key="3">
    <source>
        <dbReference type="SAM" id="SignalP"/>
    </source>
</evidence>
<dbReference type="Pfam" id="PF13407">
    <property type="entry name" value="Peripla_BP_4"/>
    <property type="match status" value="1"/>
</dbReference>
<gene>
    <name evidence="5" type="ORF">tinsulaeT_16030</name>
</gene>
<evidence type="ECO:0000256" key="2">
    <source>
        <dbReference type="ARBA" id="ARBA00007639"/>
    </source>
</evidence>
<comment type="similarity">
    <text evidence="2">Belongs to the bacterial solute-binding protein 2 family.</text>
</comment>
<dbReference type="RefSeq" id="WP_284244150.1">
    <property type="nucleotide sequence ID" value="NZ_BSST01000001.1"/>
</dbReference>
<dbReference type="SUPFAM" id="SSF53822">
    <property type="entry name" value="Periplasmic binding protein-like I"/>
    <property type="match status" value="1"/>
</dbReference>
<keyword evidence="6" id="KW-1185">Reference proteome</keyword>
<feature type="signal peptide" evidence="3">
    <location>
        <begin position="1"/>
        <end position="25"/>
    </location>
</feature>
<evidence type="ECO:0000313" key="6">
    <source>
        <dbReference type="Proteomes" id="UP001157186"/>
    </source>
</evidence>
<accession>A0ABQ6GQM9</accession>
<evidence type="ECO:0000256" key="1">
    <source>
        <dbReference type="ARBA" id="ARBA00004418"/>
    </source>
</evidence>
<sequence>MINHLFTIVLLKLLLLVWFSPTAHAQWRVAVVGKTKNDSFYQQSYKGCLHFAKTHQEIDCIYDGPDDYQDVRAQVIKVNALMKQGIDALLISTTDSAILVNGALTELAQKNIPVITFDSDLLPEHQTHRLSYVGTNNFDFGRALGEFIKQYQSDEKQMLCLQSGHQTTPNLNERIAGVRFALSGQKTDKINGQNGWYEHPRCPLFSLGKRSVAVHQLKAMILQQQPLIFLAVAGFAQFSPDYIKQITPYKTRINKNDVVFVSADTEDTQLKALKLGLSTANIGQKPFEMGRFGTELLYNYLTKKQLPKQQYYYLDYHYCTEKNVKSCTKNH</sequence>
<dbReference type="Proteomes" id="UP001157186">
    <property type="component" value="Unassembled WGS sequence"/>
</dbReference>
<name>A0ABQ6GQM9_9GAMM</name>
<dbReference type="InterPro" id="IPR028082">
    <property type="entry name" value="Peripla_BP_I"/>
</dbReference>
<dbReference type="PANTHER" id="PTHR30036">
    <property type="entry name" value="D-XYLOSE-BINDING PERIPLASMIC PROTEIN"/>
    <property type="match status" value="1"/>
</dbReference>
<organism evidence="5 6">
    <name type="scientific">Thalassotalea insulae</name>
    <dbReference type="NCBI Taxonomy" id="2056778"/>
    <lineage>
        <taxon>Bacteria</taxon>
        <taxon>Pseudomonadati</taxon>
        <taxon>Pseudomonadota</taxon>
        <taxon>Gammaproteobacteria</taxon>
        <taxon>Alteromonadales</taxon>
        <taxon>Colwelliaceae</taxon>
        <taxon>Thalassotalea</taxon>
    </lineage>
</organism>
<protein>
    <submittedName>
        <fullName evidence="5">Sugar ABC transporter substrate-binding protein</fullName>
    </submittedName>
</protein>
<evidence type="ECO:0000313" key="5">
    <source>
        <dbReference type="EMBL" id="GLX78263.1"/>
    </source>
</evidence>
<feature type="domain" description="Periplasmic binding protein" evidence="4">
    <location>
        <begin position="29"/>
        <end position="304"/>
    </location>
</feature>
<comment type="caution">
    <text evidence="5">The sequence shown here is derived from an EMBL/GenBank/DDBJ whole genome shotgun (WGS) entry which is preliminary data.</text>
</comment>
<feature type="chain" id="PRO_5046659923" evidence="3">
    <location>
        <begin position="26"/>
        <end position="331"/>
    </location>
</feature>
<dbReference type="InterPro" id="IPR025997">
    <property type="entry name" value="SBP_2_dom"/>
</dbReference>